<evidence type="ECO:0000313" key="2">
    <source>
        <dbReference type="Proteomes" id="UP001152622"/>
    </source>
</evidence>
<evidence type="ECO:0000313" key="1">
    <source>
        <dbReference type="EMBL" id="KAJ8354683.1"/>
    </source>
</evidence>
<name>A0A9Q1FB22_SYNKA</name>
<comment type="caution">
    <text evidence="1">The sequence shown here is derived from an EMBL/GenBank/DDBJ whole genome shotgun (WGS) entry which is preliminary data.</text>
</comment>
<accession>A0A9Q1FB22</accession>
<sequence>MFDRHCEVYSVKVEWELELMIQQYEEENEEEKPRMWTRLSHWPLYFICTAGALILGHFQSSVSNMLSVYTAGFCTEANQVKHTECMEWELELMIQQYEEENEEEKPRMWTRVGQTQLVEAVIQLPQQLLAFSVARGHQLVALKDTIISQSLSSRARLGLAVFLNDLHELGKILLQLLINTTPLYTMQLEDCLNQDDLSETSSFITNPLKQDGLPAAPPEIHTLAVPSTSTIHRRSSATEALLAPIKQLVSQGQRALAYLSPAPHQENTRPPVVGTSEH</sequence>
<keyword evidence="2" id="KW-1185">Reference proteome</keyword>
<dbReference type="EMBL" id="JAINUF010000007">
    <property type="protein sequence ID" value="KAJ8354683.1"/>
    <property type="molecule type" value="Genomic_DNA"/>
</dbReference>
<dbReference type="AlphaFoldDB" id="A0A9Q1FB22"/>
<gene>
    <name evidence="1" type="ORF">SKAU_G00222500</name>
</gene>
<dbReference type="OrthoDB" id="376826at2759"/>
<dbReference type="Proteomes" id="UP001152622">
    <property type="component" value="Chromosome 7"/>
</dbReference>
<organism evidence="1 2">
    <name type="scientific">Synaphobranchus kaupii</name>
    <name type="common">Kaup's arrowtooth eel</name>
    <dbReference type="NCBI Taxonomy" id="118154"/>
    <lineage>
        <taxon>Eukaryota</taxon>
        <taxon>Metazoa</taxon>
        <taxon>Chordata</taxon>
        <taxon>Craniata</taxon>
        <taxon>Vertebrata</taxon>
        <taxon>Euteleostomi</taxon>
        <taxon>Actinopterygii</taxon>
        <taxon>Neopterygii</taxon>
        <taxon>Teleostei</taxon>
        <taxon>Anguilliformes</taxon>
        <taxon>Synaphobranchidae</taxon>
        <taxon>Synaphobranchus</taxon>
    </lineage>
</organism>
<proteinExistence type="predicted"/>
<protein>
    <submittedName>
        <fullName evidence="1">Uncharacterized protein</fullName>
    </submittedName>
</protein>
<reference evidence="1" key="1">
    <citation type="journal article" date="2023" name="Science">
        <title>Genome structures resolve the early diversification of teleost fishes.</title>
        <authorList>
            <person name="Parey E."/>
            <person name="Louis A."/>
            <person name="Montfort J."/>
            <person name="Bouchez O."/>
            <person name="Roques C."/>
            <person name="Iampietro C."/>
            <person name="Lluch J."/>
            <person name="Castinel A."/>
            <person name="Donnadieu C."/>
            <person name="Desvignes T."/>
            <person name="Floi Bucao C."/>
            <person name="Jouanno E."/>
            <person name="Wen M."/>
            <person name="Mejri S."/>
            <person name="Dirks R."/>
            <person name="Jansen H."/>
            <person name="Henkel C."/>
            <person name="Chen W.J."/>
            <person name="Zahm M."/>
            <person name="Cabau C."/>
            <person name="Klopp C."/>
            <person name="Thompson A.W."/>
            <person name="Robinson-Rechavi M."/>
            <person name="Braasch I."/>
            <person name="Lecointre G."/>
            <person name="Bobe J."/>
            <person name="Postlethwait J.H."/>
            <person name="Berthelot C."/>
            <person name="Roest Crollius H."/>
            <person name="Guiguen Y."/>
        </authorList>
    </citation>
    <scope>NUCLEOTIDE SEQUENCE</scope>
    <source>
        <strain evidence="1">WJC10195</strain>
    </source>
</reference>